<dbReference type="Gene3D" id="1.20.58.60">
    <property type="match status" value="7"/>
</dbReference>
<reference evidence="4" key="1">
    <citation type="submission" date="2015-11" db="EMBL/GenBank/DDBJ databases">
        <title>De novo transcriptome assembly of four potential Pierce s Disease insect vectors from Arizona vineyards.</title>
        <authorList>
            <person name="Tassone E.E."/>
        </authorList>
    </citation>
    <scope>NUCLEOTIDE SEQUENCE</scope>
</reference>
<feature type="region of interest" description="Disordered" evidence="3">
    <location>
        <begin position="1190"/>
        <end position="1218"/>
    </location>
</feature>
<feature type="compositionally biased region" description="Basic and acidic residues" evidence="3">
    <location>
        <begin position="939"/>
        <end position="953"/>
    </location>
</feature>
<dbReference type="SUPFAM" id="SSF46966">
    <property type="entry name" value="Spectrin repeat"/>
    <property type="match status" value="10"/>
</dbReference>
<proteinExistence type="predicted"/>
<dbReference type="EMBL" id="GEBQ01026401">
    <property type="protein sequence ID" value="JAT13576.1"/>
    <property type="molecule type" value="Transcribed_RNA"/>
</dbReference>
<dbReference type="GO" id="GO:0005737">
    <property type="term" value="C:cytoplasm"/>
    <property type="evidence" value="ECO:0007669"/>
    <property type="project" value="UniProtKB-ARBA"/>
</dbReference>
<feature type="region of interest" description="Disordered" evidence="3">
    <location>
        <begin position="1371"/>
        <end position="1390"/>
    </location>
</feature>
<gene>
    <name evidence="4" type="ORF">g.37521</name>
</gene>
<protein>
    <recommendedName>
        <fullName evidence="5">KASH domain-containing protein</fullName>
    </recommendedName>
</protein>
<sequence>LQQLVAEWRGRRPQLEHISQLAQAHIQQIITDGGSPVAEERRLSEIASGYERLGEMLQTSLVQTQCREQLQHEQQAVQSVLEGYSQWLAAADSHTVDSCAAKIKAFKSQEDHLITLQEKTKEFCSNFPTASESKTVLEKTQDITSDWNTVSNKLDDLLKELNEQTPIIKYTEAKASLMKWINDVEGMLLSEHVVLTHPQAMEEQLVKFQELEKSISEQKAGYEFVASAGEELLRRAANDRLQEELQDLTSRWSDIPLLLVERRTKLQKDIARIQQLKDEMENVEAWLQQAESFLANEDVTTMPLQSLEAHVQRSQDLLDEAKKIEPTVKNIEKSRDELVNLGAEASFANEISSSVTNLTNRWNTTIKKQAVDCQDKVKQAFSKFSQVSTGMQDLNNWLDSAETAAADDLANIQSPSELSKVKAKFQSLKENMEQRSSVLDNLTKLGNEITSSLNGDGVEELRNNISGINSRWTTVLSIVSQKYKFLQDANNQYGEFRALVAQEMDWLDKLEKRLKKSPKSAADAEEISEELDDLENYIRNHPDARLSRLQELGRILVSDNMMPQSVQADVEAITARWSQLSQQARDRTILLEGSVVEAQQLEGQIVLFLDWLSDVEAQLTARLDNDLTAHDLPDDVQRLVEEFETQARTLQDMEEQVRSYEAAGKHEAAARLQEQMILLQERFSEIAEKFERFRSPSNLEPRLCRAMRELRGIEEATCLLELASEDPESIQGQLTHCKRFYQTLSDIKSEVESVIKTGRKLVEEKSVPQQYTSRLDSLKELYNKLGLQVTEAMSGLNGALELSRALQADIPALTGWAETVDLELDQVEATPHTDRDIQAEISFVKDTLSECDRWRERKDTIKSNYRAFATLCDPVYLEVLKERVSDCVRKWERTRDKLLQAQTQLQGFTKVSKSILKPSKPMKTVRIKEPDEQSIISPDSRDVDPDSVGKSEANKVSSPAEVSQKGKVGETPKPIPQKSSVPRGQVVEGETHVKSILKNDTATKVFVTKIEMEIPNQGQPETTSFTPSNEVKRRSVYENVDNNETSHVIIETPEDEKEEYENDTFHLAKDSALFSQVSRSTIICPQNVVSSKQEDNPCKVVEVKAKEIVKSTVTSTEQVVLPETSDHLGPQTVEIVEIIEDTETEAESSAPETDPEDRWPSPVTTRKVDGSHKQRKTCLAPGEILAKRQKLASDEALRSLKRSSSTGTEPETESMLVDDVFDTESVKDQQTKALLDAAGVSLLESVGKPKPRLTFTYSEDTVTPPPTPFEQPENLSSPLCLEMTDKVNRVEQATVKTFDRETPKDQALDSSKEVTLRKEVEVSKTYQIIGSFPKSEEMTRLTVPEVEDNDSFYGSDKETDDVIVFSEDEGHVGFDDDTSSSDTEFNSSLSQETTEPCLKEAMMVGCPPSPRIPVRKVSRDLEAERMPRKVAAKPVEDVPQIPLDKEIQEFEEAAQEMLERMDTMLTTVRGINSETDPGKRLEVLERELSCLAPDAATLISRGDGLVLTVHTTRPERAITLRKQTQDQLRAKWSQVMSETEVRKVQAQQAESLLNEYNSLSKKVVEWLTDISDRLERANNNEKGIKELAEEISSHKSEIEKLRKVSAELEIQQVHHKGMERVATGWQRVRSNVAHLHKDSTTPEKVDVSGDMVPRANQLRESVAALTRKMTSPPLSGADFSDFSFQEPALRNVREEQGKLRPLVESLLAERSGKEPEQVKRALDKLQQEWTHLGHLLTKRQSRWVKCREERELFNTECRQLGDWLSEMEPAATHADKHQGIEEQALMRIRMVRSVGMAGEDIAERSDRKAAAEVKAKVNELKQRWIKLLMEIGAHKNKMFGMEGSPVKAQMDVLEARVAEVKSLLADPVNPSDDMALSIRLTNINTKEEDLNAKLQEISNFSGQDEAVEKSISETKKALSSLAEHREQVTAKLSSLKKLKTQLDNVTSWVNETLTRINISKELPPTEKIRIVDNIMTMVFDREIEVKDVKENFTNLEKECQAVKKPIPADLQDKVTKLLGDWSQLKNRGESDQAVETVVSAGKASTSAAEAAAAIKTLTTPTKAAAGTTKGLYNVSRGARHVRSVEVQTPTTSPVTPPRLSLLASFDKSILQIRDWLTLEEEMLRQQAVVVGDVDDIHQVLDKQKNVLRELEQKKPQLDELVHTAENLKADSNRQQLHGK</sequence>
<feature type="coiled-coil region" evidence="2">
    <location>
        <begin position="636"/>
        <end position="689"/>
    </location>
</feature>
<feature type="coiled-coil region" evidence="2">
    <location>
        <begin position="2133"/>
        <end position="2167"/>
    </location>
</feature>
<evidence type="ECO:0000256" key="3">
    <source>
        <dbReference type="SAM" id="MobiDB-lite"/>
    </source>
</evidence>
<feature type="non-terminal residue" evidence="4">
    <location>
        <position position="2179"/>
    </location>
</feature>
<feature type="coiled-coil region" evidence="2">
    <location>
        <begin position="263"/>
        <end position="324"/>
    </location>
</feature>
<feature type="region of interest" description="Disordered" evidence="3">
    <location>
        <begin position="919"/>
        <end position="987"/>
    </location>
</feature>
<feature type="non-terminal residue" evidence="4">
    <location>
        <position position="1"/>
    </location>
</feature>
<name>A0A1B6KQ43_9HEMI</name>
<feature type="coiled-coil region" evidence="2">
    <location>
        <begin position="1584"/>
        <end position="1611"/>
    </location>
</feature>
<feature type="region of interest" description="Disordered" evidence="3">
    <location>
        <begin position="1143"/>
        <end position="1176"/>
    </location>
</feature>
<dbReference type="InterPro" id="IPR002017">
    <property type="entry name" value="Spectrin_repeat"/>
</dbReference>
<organism evidence="4">
    <name type="scientific">Graphocephala atropunctata</name>
    <dbReference type="NCBI Taxonomy" id="36148"/>
    <lineage>
        <taxon>Eukaryota</taxon>
        <taxon>Metazoa</taxon>
        <taxon>Ecdysozoa</taxon>
        <taxon>Arthropoda</taxon>
        <taxon>Hexapoda</taxon>
        <taxon>Insecta</taxon>
        <taxon>Pterygota</taxon>
        <taxon>Neoptera</taxon>
        <taxon>Paraneoptera</taxon>
        <taxon>Hemiptera</taxon>
        <taxon>Auchenorrhyncha</taxon>
        <taxon>Membracoidea</taxon>
        <taxon>Cicadellidae</taxon>
        <taxon>Cicadellinae</taxon>
        <taxon>Cicadellini</taxon>
        <taxon>Graphocephala</taxon>
    </lineage>
</organism>
<evidence type="ECO:0000256" key="2">
    <source>
        <dbReference type="SAM" id="Coils"/>
    </source>
</evidence>
<dbReference type="Pfam" id="PF00435">
    <property type="entry name" value="Spectrin"/>
    <property type="match status" value="4"/>
</dbReference>
<evidence type="ECO:0000256" key="1">
    <source>
        <dbReference type="ARBA" id="ARBA00022737"/>
    </source>
</evidence>
<feature type="compositionally biased region" description="Low complexity" evidence="3">
    <location>
        <begin position="1380"/>
        <end position="1390"/>
    </location>
</feature>
<dbReference type="CDD" id="cd00176">
    <property type="entry name" value="SPEC"/>
    <property type="match status" value="4"/>
</dbReference>
<accession>A0A1B6KQ43</accession>
<keyword evidence="1" id="KW-0677">Repeat</keyword>
<dbReference type="InterPro" id="IPR018159">
    <property type="entry name" value="Spectrin/alpha-actinin"/>
</dbReference>
<dbReference type="PANTHER" id="PTHR11915">
    <property type="entry name" value="SPECTRIN/FILAMIN RELATED CYTOSKELETAL PROTEIN"/>
    <property type="match status" value="1"/>
</dbReference>
<evidence type="ECO:0000313" key="4">
    <source>
        <dbReference type="EMBL" id="JAT13576.1"/>
    </source>
</evidence>
<dbReference type="SMART" id="SM00150">
    <property type="entry name" value="SPEC"/>
    <property type="match status" value="10"/>
</dbReference>
<keyword evidence="2" id="KW-0175">Coiled coil</keyword>
<evidence type="ECO:0008006" key="5">
    <source>
        <dbReference type="Google" id="ProtNLM"/>
    </source>
</evidence>